<evidence type="ECO:0000256" key="1">
    <source>
        <dbReference type="SAM" id="MobiDB-lite"/>
    </source>
</evidence>
<dbReference type="PROSITE" id="PS51257">
    <property type="entry name" value="PROKAR_LIPOPROTEIN"/>
    <property type="match status" value="1"/>
</dbReference>
<reference evidence="2" key="1">
    <citation type="journal article" date="2023" name="Mol. Phylogenet. Evol.">
        <title>Genome-scale phylogeny and comparative genomics of the fungal order Sordariales.</title>
        <authorList>
            <person name="Hensen N."/>
            <person name="Bonometti L."/>
            <person name="Westerberg I."/>
            <person name="Brannstrom I.O."/>
            <person name="Guillou S."/>
            <person name="Cros-Aarteil S."/>
            <person name="Calhoun S."/>
            <person name="Haridas S."/>
            <person name="Kuo A."/>
            <person name="Mondo S."/>
            <person name="Pangilinan J."/>
            <person name="Riley R."/>
            <person name="LaButti K."/>
            <person name="Andreopoulos B."/>
            <person name="Lipzen A."/>
            <person name="Chen C."/>
            <person name="Yan M."/>
            <person name="Daum C."/>
            <person name="Ng V."/>
            <person name="Clum A."/>
            <person name="Steindorff A."/>
            <person name="Ohm R.A."/>
            <person name="Martin F."/>
            <person name="Silar P."/>
            <person name="Natvig D.O."/>
            <person name="Lalanne C."/>
            <person name="Gautier V."/>
            <person name="Ament-Velasquez S.L."/>
            <person name="Kruys A."/>
            <person name="Hutchinson M.I."/>
            <person name="Powell A.J."/>
            <person name="Barry K."/>
            <person name="Miller A.N."/>
            <person name="Grigoriev I.V."/>
            <person name="Debuchy R."/>
            <person name="Gladieux P."/>
            <person name="Hiltunen Thoren M."/>
            <person name="Johannesson H."/>
        </authorList>
    </citation>
    <scope>NUCLEOTIDE SEQUENCE</scope>
    <source>
        <strain evidence="2">CBS 757.83</strain>
    </source>
</reference>
<dbReference type="Proteomes" id="UP001305647">
    <property type="component" value="Unassembled WGS sequence"/>
</dbReference>
<dbReference type="EMBL" id="MU863649">
    <property type="protein sequence ID" value="KAK4099439.1"/>
    <property type="molecule type" value="Genomic_DNA"/>
</dbReference>
<name>A0AAN6PZD1_9PEZI</name>
<feature type="compositionally biased region" description="Polar residues" evidence="1">
    <location>
        <begin position="129"/>
        <end position="139"/>
    </location>
</feature>
<feature type="region of interest" description="Disordered" evidence="1">
    <location>
        <begin position="129"/>
        <end position="237"/>
    </location>
</feature>
<accession>A0AAN6PZD1</accession>
<keyword evidence="3" id="KW-1185">Reference proteome</keyword>
<gene>
    <name evidence="2" type="ORF">N658DRAFT_164171</name>
</gene>
<proteinExistence type="predicted"/>
<organism evidence="2 3">
    <name type="scientific">Parathielavia hyrcaniae</name>
    <dbReference type="NCBI Taxonomy" id="113614"/>
    <lineage>
        <taxon>Eukaryota</taxon>
        <taxon>Fungi</taxon>
        <taxon>Dikarya</taxon>
        <taxon>Ascomycota</taxon>
        <taxon>Pezizomycotina</taxon>
        <taxon>Sordariomycetes</taxon>
        <taxon>Sordariomycetidae</taxon>
        <taxon>Sordariales</taxon>
        <taxon>Chaetomiaceae</taxon>
        <taxon>Parathielavia</taxon>
    </lineage>
</organism>
<reference evidence="2" key="2">
    <citation type="submission" date="2023-05" db="EMBL/GenBank/DDBJ databases">
        <authorList>
            <consortium name="Lawrence Berkeley National Laboratory"/>
            <person name="Steindorff A."/>
            <person name="Hensen N."/>
            <person name="Bonometti L."/>
            <person name="Westerberg I."/>
            <person name="Brannstrom I.O."/>
            <person name="Guillou S."/>
            <person name="Cros-Aarteil S."/>
            <person name="Calhoun S."/>
            <person name="Haridas S."/>
            <person name="Kuo A."/>
            <person name="Mondo S."/>
            <person name="Pangilinan J."/>
            <person name="Riley R."/>
            <person name="Labutti K."/>
            <person name="Andreopoulos B."/>
            <person name="Lipzen A."/>
            <person name="Chen C."/>
            <person name="Yanf M."/>
            <person name="Daum C."/>
            <person name="Ng V."/>
            <person name="Clum A."/>
            <person name="Ohm R."/>
            <person name="Martin F."/>
            <person name="Silar P."/>
            <person name="Natvig D."/>
            <person name="Lalanne C."/>
            <person name="Gautier V."/>
            <person name="Ament-Velasquez S.L."/>
            <person name="Kruys A."/>
            <person name="Hutchinson M.I."/>
            <person name="Powell A.J."/>
            <person name="Barry K."/>
            <person name="Miller A.N."/>
            <person name="Grigoriev I.V."/>
            <person name="Debuchy R."/>
            <person name="Gladieux P."/>
            <person name="Thoren M.H."/>
            <person name="Johannesson H."/>
        </authorList>
    </citation>
    <scope>NUCLEOTIDE SEQUENCE</scope>
    <source>
        <strain evidence="2">CBS 757.83</strain>
    </source>
</reference>
<dbReference type="AlphaFoldDB" id="A0AAN6PZD1"/>
<sequence length="237" mass="26880">MYKTHVTRRIQPGTIMSSSCKLEPPSKREDHDETVTLKSELDGKKIEKIDNALHVTEDVPKHNSDLAALIRGDIYSKDEFYKRAKTWYITKTNRLLHLDKAKQVRKLWWLYPYWDFQVEDMSSSNQLCCHQQKQSQAPTSPHAAEQAPEFNSEGSLFQDQFPSSPQSQAPPTPPPPTVTPSRSNSKTPTRIQPARAAKRKAAESAARSNLPKRPRTRKKTLEALASAQPDPHDETLA</sequence>
<comment type="caution">
    <text evidence="2">The sequence shown here is derived from an EMBL/GenBank/DDBJ whole genome shotgun (WGS) entry which is preliminary data.</text>
</comment>
<protein>
    <submittedName>
        <fullName evidence="2">Uncharacterized protein</fullName>
    </submittedName>
</protein>
<evidence type="ECO:0000313" key="2">
    <source>
        <dbReference type="EMBL" id="KAK4099439.1"/>
    </source>
</evidence>
<evidence type="ECO:0000313" key="3">
    <source>
        <dbReference type="Proteomes" id="UP001305647"/>
    </source>
</evidence>
<feature type="compositionally biased region" description="Pro residues" evidence="1">
    <location>
        <begin position="168"/>
        <end position="178"/>
    </location>
</feature>